<protein>
    <submittedName>
        <fullName evidence="2">Predicted protein</fullName>
    </submittedName>
</protein>
<proteinExistence type="evidence at transcript level"/>
<name>F2D0D3_HORVV</name>
<organism evidence="2">
    <name type="scientific">Hordeum vulgare subsp. vulgare</name>
    <name type="common">Domesticated barley</name>
    <dbReference type="NCBI Taxonomy" id="112509"/>
    <lineage>
        <taxon>Eukaryota</taxon>
        <taxon>Viridiplantae</taxon>
        <taxon>Streptophyta</taxon>
        <taxon>Embryophyta</taxon>
        <taxon>Tracheophyta</taxon>
        <taxon>Spermatophyta</taxon>
        <taxon>Magnoliopsida</taxon>
        <taxon>Liliopsida</taxon>
        <taxon>Poales</taxon>
        <taxon>Poaceae</taxon>
        <taxon>BOP clade</taxon>
        <taxon>Pooideae</taxon>
        <taxon>Triticodae</taxon>
        <taxon>Triticeae</taxon>
        <taxon>Hordeinae</taxon>
        <taxon>Hordeum</taxon>
    </lineage>
</organism>
<feature type="compositionally biased region" description="Low complexity" evidence="1">
    <location>
        <begin position="142"/>
        <end position="159"/>
    </location>
</feature>
<evidence type="ECO:0000313" key="2">
    <source>
        <dbReference type="EMBL" id="BAJ88554.1"/>
    </source>
</evidence>
<feature type="compositionally biased region" description="Basic residues" evidence="1">
    <location>
        <begin position="103"/>
        <end position="117"/>
    </location>
</feature>
<feature type="compositionally biased region" description="Basic and acidic residues" evidence="1">
    <location>
        <begin position="10"/>
        <end position="23"/>
    </location>
</feature>
<feature type="region of interest" description="Disordered" evidence="1">
    <location>
        <begin position="1"/>
        <end position="182"/>
    </location>
</feature>
<accession>F2D0D3</accession>
<feature type="compositionally biased region" description="Gly residues" evidence="1">
    <location>
        <begin position="43"/>
        <end position="55"/>
    </location>
</feature>
<dbReference type="AlphaFoldDB" id="F2D0D3"/>
<feature type="compositionally biased region" description="Low complexity" evidence="1">
    <location>
        <begin position="118"/>
        <end position="128"/>
    </location>
</feature>
<evidence type="ECO:0000256" key="1">
    <source>
        <dbReference type="SAM" id="MobiDB-lite"/>
    </source>
</evidence>
<sequence>MASAAPGQRGDTEVRERRREKGGMVRQARQELVGAESHVPDGGHVGGRGGAGALGGVAHPRAAPDLLRSPAPIHAGSDLLPAPPPRSSRRSPTPIHAGSICSPRRRPAPPAGRRPRSTRSPSWSRIPSLEATSVTQRRNGLPTRPAARRTAVSRRSSPTVKPPRKRRWTASGSTRGGAPPPE</sequence>
<feature type="compositionally biased region" description="Low complexity" evidence="1">
    <location>
        <begin position="90"/>
        <end position="102"/>
    </location>
</feature>
<reference evidence="2" key="1">
    <citation type="journal article" date="2011" name="Plant Physiol.">
        <title>Comprehensive sequence analysis of 24,783 barley full-length cDNAs derived from 12 clone libraries.</title>
        <authorList>
            <person name="Matsumoto T."/>
            <person name="Tanaka T."/>
            <person name="Sakai H."/>
            <person name="Amano N."/>
            <person name="Kanamori H."/>
            <person name="Kurita K."/>
            <person name="Kikuta A."/>
            <person name="Kamiya K."/>
            <person name="Yamamoto M."/>
            <person name="Ikawa H."/>
            <person name="Fujii N."/>
            <person name="Hori K."/>
            <person name="Itoh T."/>
            <person name="Sato K."/>
        </authorList>
    </citation>
    <scope>NUCLEOTIDE SEQUENCE</scope>
    <source>
        <tissue evidence="2">Shoot</tissue>
    </source>
</reference>
<dbReference type="EMBL" id="AK357340">
    <property type="protein sequence ID" value="BAJ88554.1"/>
    <property type="molecule type" value="mRNA"/>
</dbReference>